<name>A0ACB7IYJ2_PLECO</name>
<dbReference type="Proteomes" id="UP000824881">
    <property type="component" value="Unassembled WGS sequence"/>
</dbReference>
<keyword evidence="2" id="KW-1185">Reference proteome</keyword>
<dbReference type="EMBL" id="WQMT02000005">
    <property type="protein sequence ID" value="KAG9222358.1"/>
    <property type="molecule type" value="Genomic_DNA"/>
</dbReference>
<sequence length="398" mass="44004">MIRQTLSLLICGCSCNAQADACVLDGNDIVLLVQGDKRLDNNSDHEPQVIAEAIAAFQRNNHTRGGDLHLPVLEQMVIPDPAITMYGTFLRFECKITVTTALNDAMTDLEIDSQIFDHYTSLIIPLSPVAPDPHTGPQPPSQSFLTHYWRTNHGDVGRCEAKSDDIDTSQYRLVTVMESRTTIERGTTGLRTWLASFVLAHYVTLNSVIGKRVLELGSGTGFLGIVIAATQGSSPGAVWLTDVEESVLNRCRDNVQLQCNLSSSNANIQYMLLDWFDAIDPSQRTRVEELIENSVQPDIILGADLVRDTVNAPLVATLELLLEPSSHRIAIIALTVRNEDTLAKFYKSASNKLRVEELECDWRSAPSFEIWEDGTDVNKGVKIYKIYGTKVSAEDQVA</sequence>
<accession>A0ACB7IYJ2</accession>
<gene>
    <name evidence="1" type="ORF">CCMSSC00406_0002693</name>
</gene>
<comment type="caution">
    <text evidence="1">The sequence shown here is derived from an EMBL/GenBank/DDBJ whole genome shotgun (WGS) entry which is preliminary data.</text>
</comment>
<proteinExistence type="predicted"/>
<reference evidence="1 2" key="1">
    <citation type="journal article" date="2021" name="Appl. Environ. Microbiol.">
        <title>Genetic linkage and physical mapping for an oyster mushroom Pleurotus cornucopiae and QTL analysis for the trait cap color.</title>
        <authorList>
            <person name="Zhang Y."/>
            <person name="Gao W."/>
            <person name="Sonnenberg A."/>
            <person name="Chen Q."/>
            <person name="Zhang J."/>
            <person name="Huang C."/>
        </authorList>
    </citation>
    <scope>NUCLEOTIDE SEQUENCE [LARGE SCALE GENOMIC DNA]</scope>
    <source>
        <strain evidence="1">CCMSSC00406</strain>
    </source>
</reference>
<evidence type="ECO:0000313" key="2">
    <source>
        <dbReference type="Proteomes" id="UP000824881"/>
    </source>
</evidence>
<protein>
    <submittedName>
        <fullName evidence="1">Uncharacterized protein</fullName>
    </submittedName>
</protein>
<evidence type="ECO:0000313" key="1">
    <source>
        <dbReference type="EMBL" id="KAG9222358.1"/>
    </source>
</evidence>
<organism evidence="1 2">
    <name type="scientific">Pleurotus cornucopiae</name>
    <name type="common">Cornucopia mushroom</name>
    <dbReference type="NCBI Taxonomy" id="5321"/>
    <lineage>
        <taxon>Eukaryota</taxon>
        <taxon>Fungi</taxon>
        <taxon>Dikarya</taxon>
        <taxon>Basidiomycota</taxon>
        <taxon>Agaricomycotina</taxon>
        <taxon>Agaricomycetes</taxon>
        <taxon>Agaricomycetidae</taxon>
        <taxon>Agaricales</taxon>
        <taxon>Pleurotineae</taxon>
        <taxon>Pleurotaceae</taxon>
        <taxon>Pleurotus</taxon>
    </lineage>
</organism>